<reference evidence="3 4" key="1">
    <citation type="submission" date="2015-09" db="EMBL/GenBank/DDBJ databases">
        <title>Identification and resolution of microdiversity through metagenomic sequencing of parallel consortia.</title>
        <authorList>
            <person name="Nelson W.C."/>
            <person name="Romine M.F."/>
            <person name="Lindemann S.R."/>
        </authorList>
    </citation>
    <scope>NUCLEOTIDE SEQUENCE [LARGE SCALE GENOMIC DNA]</scope>
    <source>
        <strain evidence="3">Ana</strain>
    </source>
</reference>
<evidence type="ECO:0000256" key="1">
    <source>
        <dbReference type="SAM" id="MobiDB-lite"/>
    </source>
</evidence>
<dbReference type="InterPro" id="IPR001296">
    <property type="entry name" value="Glyco_trans_1"/>
</dbReference>
<dbReference type="Proteomes" id="UP000050465">
    <property type="component" value="Unassembled WGS sequence"/>
</dbReference>
<organism evidence="3 4">
    <name type="scientific">Phormidesmis priestleyi Ana</name>
    <dbReference type="NCBI Taxonomy" id="1666911"/>
    <lineage>
        <taxon>Bacteria</taxon>
        <taxon>Bacillati</taxon>
        <taxon>Cyanobacteriota</taxon>
        <taxon>Cyanophyceae</taxon>
        <taxon>Leptolyngbyales</taxon>
        <taxon>Leptolyngbyaceae</taxon>
        <taxon>Phormidesmis</taxon>
    </lineage>
</organism>
<dbReference type="Pfam" id="PF00534">
    <property type="entry name" value="Glycos_transf_1"/>
    <property type="match status" value="1"/>
</dbReference>
<evidence type="ECO:0000259" key="2">
    <source>
        <dbReference type="Pfam" id="PF00534"/>
    </source>
</evidence>
<protein>
    <submittedName>
        <fullName evidence="3">Glycosyltransferase</fullName>
    </submittedName>
</protein>
<dbReference type="CDD" id="cd03801">
    <property type="entry name" value="GT4_PimA-like"/>
    <property type="match status" value="1"/>
</dbReference>
<dbReference type="PANTHER" id="PTHR45947">
    <property type="entry name" value="SULFOQUINOVOSYL TRANSFERASE SQD2"/>
    <property type="match status" value="1"/>
</dbReference>
<evidence type="ECO:0000313" key="3">
    <source>
        <dbReference type="EMBL" id="KPQ37009.1"/>
    </source>
</evidence>
<dbReference type="PANTHER" id="PTHR45947:SF15">
    <property type="entry name" value="TEICHURONIC ACID BIOSYNTHESIS GLYCOSYLTRANSFERASE TUAC-RELATED"/>
    <property type="match status" value="1"/>
</dbReference>
<accession>A0A0P8DJN5</accession>
<evidence type="ECO:0000313" key="4">
    <source>
        <dbReference type="Proteomes" id="UP000050465"/>
    </source>
</evidence>
<dbReference type="STRING" id="1666911.HLUCCA11_03570"/>
<dbReference type="InterPro" id="IPR050194">
    <property type="entry name" value="Glycosyltransferase_grp1"/>
</dbReference>
<sequence>MRIAYLTGEYPRVTDTFIQREVAALRQQGEVNETTVQTFSVRLPQSYESLSTAQKEESDRTRYLLPVQPLELLTAHSLLLFTRPRRYLKTLRLAWKTRQLGVRGTIYQLIYFLEAGILTRWLHHLGIEHLHNHFGDSSGTVTMLASALGDFGYSMTLHGPAIFFEPYRWQLSEKISRAKFVSCISYFCRSQAMIFAPLSAWPNLHIVHCGIDPKAFAERAFADVETLTSAQRTGHRLLFVGRLAAAKGLPILLQSMAELKLTCDDIQLTVVGDGEDRAVLEAQVSALNLTESVDFVGYQSPDAVQGYLRQSDIFVMSSFAEGVPVVLMEAMMAGLPVVATQIAGISELVEEGVNGFIVPPGDIPSLTARIQRLMADGDLRRQLGDRGRVKVSESFNIHHEAKKLHQLMLSSYGLSPGISRQASTPPNTPSSPPKSKVGAF</sequence>
<dbReference type="PATRIC" id="fig|1666911.3.peg.3566"/>
<name>A0A0P8DJN5_9CYAN</name>
<feature type="domain" description="Glycosyl transferase family 1" evidence="2">
    <location>
        <begin position="236"/>
        <end position="388"/>
    </location>
</feature>
<gene>
    <name evidence="3" type="ORF">HLUCCA11_03570</name>
</gene>
<dbReference type="GO" id="GO:0016757">
    <property type="term" value="F:glycosyltransferase activity"/>
    <property type="evidence" value="ECO:0007669"/>
    <property type="project" value="InterPro"/>
</dbReference>
<proteinExistence type="predicted"/>
<keyword evidence="3" id="KW-0808">Transferase</keyword>
<feature type="region of interest" description="Disordered" evidence="1">
    <location>
        <begin position="418"/>
        <end position="440"/>
    </location>
</feature>
<dbReference type="SUPFAM" id="SSF53756">
    <property type="entry name" value="UDP-Glycosyltransferase/glycogen phosphorylase"/>
    <property type="match status" value="1"/>
</dbReference>
<dbReference type="Gene3D" id="3.40.50.2000">
    <property type="entry name" value="Glycogen Phosphorylase B"/>
    <property type="match status" value="2"/>
</dbReference>
<dbReference type="EMBL" id="LJZR01000003">
    <property type="protein sequence ID" value="KPQ37009.1"/>
    <property type="molecule type" value="Genomic_DNA"/>
</dbReference>
<dbReference type="AlphaFoldDB" id="A0A0P8DJN5"/>
<comment type="caution">
    <text evidence="3">The sequence shown here is derived from an EMBL/GenBank/DDBJ whole genome shotgun (WGS) entry which is preliminary data.</text>
</comment>